<reference evidence="3 4" key="1">
    <citation type="submission" date="2019-06" db="EMBL/GenBank/DDBJ databases">
        <title>Genome of Methylobacterium sp. 17Sr1-39.</title>
        <authorList>
            <person name="Seo T."/>
        </authorList>
    </citation>
    <scope>NUCLEOTIDE SEQUENCE [LARGE SCALE GENOMIC DNA]</scope>
    <source>
        <strain evidence="3 4">17Sr1-39</strain>
    </source>
</reference>
<dbReference type="CDD" id="cd01651">
    <property type="entry name" value="RT_G2_intron"/>
    <property type="match status" value="1"/>
</dbReference>
<evidence type="ECO:0000313" key="4">
    <source>
        <dbReference type="Proteomes" id="UP000305267"/>
    </source>
</evidence>
<dbReference type="AlphaFoldDB" id="A0A5C4LKQ4"/>
<organism evidence="3 4">
    <name type="scientific">Methylobacterium terricola</name>
    <dbReference type="NCBI Taxonomy" id="2583531"/>
    <lineage>
        <taxon>Bacteria</taxon>
        <taxon>Pseudomonadati</taxon>
        <taxon>Pseudomonadota</taxon>
        <taxon>Alphaproteobacteria</taxon>
        <taxon>Hyphomicrobiales</taxon>
        <taxon>Methylobacteriaceae</taxon>
        <taxon>Methylobacterium</taxon>
    </lineage>
</organism>
<keyword evidence="4" id="KW-1185">Reference proteome</keyword>
<dbReference type="InterPro" id="IPR051083">
    <property type="entry name" value="GrpII_Intron_Splice-Mob/Def"/>
</dbReference>
<dbReference type="EMBL" id="VDDA01000003">
    <property type="protein sequence ID" value="TNC14332.1"/>
    <property type="molecule type" value="Genomic_DNA"/>
</dbReference>
<dbReference type="RefSeq" id="WP_139035326.1">
    <property type="nucleotide sequence ID" value="NZ_VDDA01000003.1"/>
</dbReference>
<dbReference type="SUPFAM" id="SSF56672">
    <property type="entry name" value="DNA/RNA polymerases"/>
    <property type="match status" value="1"/>
</dbReference>
<dbReference type="OrthoDB" id="9793236at2"/>
<dbReference type="InterPro" id="IPR043502">
    <property type="entry name" value="DNA/RNA_pol_sf"/>
</dbReference>
<comment type="caution">
    <text evidence="3">The sequence shown here is derived from an EMBL/GenBank/DDBJ whole genome shotgun (WGS) entry which is preliminary data.</text>
</comment>
<accession>A0A5C4LKQ4</accession>
<feature type="domain" description="Reverse transcriptase" evidence="2">
    <location>
        <begin position="53"/>
        <end position="301"/>
    </location>
</feature>
<comment type="similarity">
    <text evidence="1">Belongs to the bacterial reverse transcriptase family.</text>
</comment>
<evidence type="ECO:0000256" key="1">
    <source>
        <dbReference type="ARBA" id="ARBA00034120"/>
    </source>
</evidence>
<dbReference type="PANTHER" id="PTHR34047:SF8">
    <property type="entry name" value="PROTEIN YKFC"/>
    <property type="match status" value="1"/>
</dbReference>
<dbReference type="Gene3D" id="3.30.70.270">
    <property type="match status" value="1"/>
</dbReference>
<dbReference type="InterPro" id="IPR043128">
    <property type="entry name" value="Rev_trsase/Diguanyl_cyclase"/>
</dbReference>
<dbReference type="PROSITE" id="PS50878">
    <property type="entry name" value="RT_POL"/>
    <property type="match status" value="1"/>
</dbReference>
<name>A0A5C4LKQ4_9HYPH</name>
<dbReference type="InterPro" id="IPR000477">
    <property type="entry name" value="RT_dom"/>
</dbReference>
<gene>
    <name evidence="3" type="ORF">FF100_09185</name>
</gene>
<protein>
    <submittedName>
        <fullName evidence="3">RNA-dependent DNA polymerase</fullName>
    </submittedName>
</protein>
<dbReference type="PANTHER" id="PTHR34047">
    <property type="entry name" value="NUCLEAR INTRON MATURASE 1, MITOCHONDRIAL-RELATED"/>
    <property type="match status" value="1"/>
</dbReference>
<dbReference type="Pfam" id="PF00078">
    <property type="entry name" value="RVT_1"/>
    <property type="match status" value="1"/>
</dbReference>
<proteinExistence type="inferred from homology"/>
<dbReference type="Proteomes" id="UP000305267">
    <property type="component" value="Unassembled WGS sequence"/>
</dbReference>
<evidence type="ECO:0000259" key="2">
    <source>
        <dbReference type="PROSITE" id="PS50878"/>
    </source>
</evidence>
<sequence length="395" mass="43679">MVGSLLLKQVRSRPNLERAWRVVEDNSRFSGSETIRLEVDIFREKYSTNIRTISDQLREGRYKFQPARGVPIAKAGNKKSSDFRPLVVASVGSRIVQRSILDVLTSIDDLKPYFQNSNSFGGIKKAKGQHLAAVPAAIREVLSAIGDGATHVVCADISGFFTKISKSAVVSIIEKVVTDREFIDLLNLAIKVELSNMAELRERADRFPIYDIGVAQGSSLSPLLGNIILSDFDKKMNEGDCRCIRYIDDFIILAPTKKAAAARMRIASAHLAALEMSLSKEKTHVEPRSILDGFDFLGIELKNGLIRPSNKAQKRIIKSIEDSFKESSSAFKARRGGAELHKSQSLLGTLRRVDGVIQGWGKHCSFCNDEAAFATLDAAISNMLRRYIGIYSAEI</sequence>
<evidence type="ECO:0000313" key="3">
    <source>
        <dbReference type="EMBL" id="TNC14332.1"/>
    </source>
</evidence>